<accession>A0ABX5XM84</accession>
<organism evidence="2 3">
    <name type="scientific">Stieleria magnilauensis</name>
    <dbReference type="NCBI Taxonomy" id="2527963"/>
    <lineage>
        <taxon>Bacteria</taxon>
        <taxon>Pseudomonadati</taxon>
        <taxon>Planctomycetota</taxon>
        <taxon>Planctomycetia</taxon>
        <taxon>Pirellulales</taxon>
        <taxon>Pirellulaceae</taxon>
        <taxon>Stieleria</taxon>
    </lineage>
</organism>
<keyword evidence="3" id="KW-1185">Reference proteome</keyword>
<proteinExistence type="predicted"/>
<dbReference type="EMBL" id="CP036432">
    <property type="protein sequence ID" value="QDV81751.1"/>
    <property type="molecule type" value="Genomic_DNA"/>
</dbReference>
<name>A0ABX5XM84_9BACT</name>
<gene>
    <name evidence="2" type="ORF">TBK1r_06710</name>
</gene>
<sequence>MVLAVPLACGQLYRAGMSTTGLPAHLRTARSPALHQKHLRPQSAILFDLSNSRTKKRQEAGPPGVANERSNLPSVSHGVRKSGLQSVACLRCTGLGSDGRRPSICSAPRPVVGLVRVPRRAGPALLDGDPPCFGAIATRAISERPAIRTARRGLPAGTMIAPLRIGQPIPASE</sequence>
<evidence type="ECO:0000256" key="1">
    <source>
        <dbReference type="SAM" id="MobiDB-lite"/>
    </source>
</evidence>
<feature type="region of interest" description="Disordered" evidence="1">
    <location>
        <begin position="49"/>
        <end position="78"/>
    </location>
</feature>
<reference evidence="2 3" key="1">
    <citation type="submission" date="2019-02" db="EMBL/GenBank/DDBJ databases">
        <title>Deep-cultivation of Planctomycetes and their phenomic and genomic characterization uncovers novel biology.</title>
        <authorList>
            <person name="Wiegand S."/>
            <person name="Jogler M."/>
            <person name="Boedeker C."/>
            <person name="Pinto D."/>
            <person name="Vollmers J."/>
            <person name="Rivas-Marin E."/>
            <person name="Kohn T."/>
            <person name="Peeters S.H."/>
            <person name="Heuer A."/>
            <person name="Rast P."/>
            <person name="Oberbeckmann S."/>
            <person name="Bunk B."/>
            <person name="Jeske O."/>
            <person name="Meyerdierks A."/>
            <person name="Storesund J.E."/>
            <person name="Kallscheuer N."/>
            <person name="Luecker S."/>
            <person name="Lage O.M."/>
            <person name="Pohl T."/>
            <person name="Merkel B.J."/>
            <person name="Hornburger P."/>
            <person name="Mueller R.-W."/>
            <person name="Bruemmer F."/>
            <person name="Labrenz M."/>
            <person name="Spormann A.M."/>
            <person name="Op den Camp H."/>
            <person name="Overmann J."/>
            <person name="Amann R."/>
            <person name="Jetten M.S.M."/>
            <person name="Mascher T."/>
            <person name="Medema M.H."/>
            <person name="Devos D.P."/>
            <person name="Kaster A.-K."/>
            <person name="Ovreas L."/>
            <person name="Rohde M."/>
            <person name="Galperin M.Y."/>
            <person name="Jogler C."/>
        </authorList>
    </citation>
    <scope>NUCLEOTIDE SEQUENCE [LARGE SCALE GENOMIC DNA]</scope>
    <source>
        <strain evidence="2 3">TBK1r</strain>
    </source>
</reference>
<evidence type="ECO:0000313" key="2">
    <source>
        <dbReference type="EMBL" id="QDV81751.1"/>
    </source>
</evidence>
<protein>
    <submittedName>
        <fullName evidence="2">Uncharacterized protein</fullName>
    </submittedName>
</protein>
<evidence type="ECO:0000313" key="3">
    <source>
        <dbReference type="Proteomes" id="UP000318081"/>
    </source>
</evidence>
<dbReference type="Proteomes" id="UP000318081">
    <property type="component" value="Chromosome"/>
</dbReference>